<dbReference type="Pfam" id="PF13360">
    <property type="entry name" value="PQQ_2"/>
    <property type="match status" value="1"/>
</dbReference>
<dbReference type="EMBL" id="AP017424">
    <property type="protein sequence ID" value="BAU82374.1"/>
    <property type="molecule type" value="Genomic_DNA"/>
</dbReference>
<sequence>MTDCPYLVYTDYRKNLTVRDTATGRQRWTRKIGSFNSRRIAVHEGLVIVTDAERLRAFAVADGAERWTLKAGDFSRFRDPEVIDGVLYARKAADRPPGRVNRPRR</sequence>
<protein>
    <submittedName>
        <fullName evidence="2">Transmembrane serine/threonine protein kinase D</fullName>
    </submittedName>
</protein>
<feature type="domain" description="Pyrrolo-quinoline quinone repeat" evidence="1">
    <location>
        <begin position="12"/>
        <end position="68"/>
    </location>
</feature>
<keyword evidence="2" id="KW-0808">Transferase</keyword>
<reference evidence="2 3" key="1">
    <citation type="journal article" date="2016" name="Genome Announc.">
        <title>Complete Genome Sequence of Thiostrepton-Producing Streptomyces laurentii ATCC 31255.</title>
        <authorList>
            <person name="Doi K."/>
            <person name="Fujino Y."/>
            <person name="Nagayoshi Y."/>
            <person name="Ohshima T."/>
            <person name="Ogata S."/>
        </authorList>
    </citation>
    <scope>NUCLEOTIDE SEQUENCE [LARGE SCALE GENOMIC DNA]</scope>
    <source>
        <strain evidence="2 3">ATCC 31255</strain>
    </source>
</reference>
<organism evidence="2 3">
    <name type="scientific">Streptomyces laurentii</name>
    <dbReference type="NCBI Taxonomy" id="39478"/>
    <lineage>
        <taxon>Bacteria</taxon>
        <taxon>Bacillati</taxon>
        <taxon>Actinomycetota</taxon>
        <taxon>Actinomycetes</taxon>
        <taxon>Kitasatosporales</taxon>
        <taxon>Streptomycetaceae</taxon>
        <taxon>Streptomyces</taxon>
    </lineage>
</organism>
<keyword evidence="2" id="KW-0812">Transmembrane</keyword>
<dbReference type="InterPro" id="IPR015943">
    <property type="entry name" value="WD40/YVTN_repeat-like_dom_sf"/>
</dbReference>
<keyword evidence="2" id="KW-0472">Membrane</keyword>
<evidence type="ECO:0000313" key="3">
    <source>
        <dbReference type="Proteomes" id="UP000217676"/>
    </source>
</evidence>
<keyword evidence="2" id="KW-0418">Kinase</keyword>
<dbReference type="KEGG" id="slau:SLA_1435"/>
<keyword evidence="2" id="KW-0723">Serine/threonine-protein kinase</keyword>
<dbReference type="InterPro" id="IPR002372">
    <property type="entry name" value="PQQ_rpt_dom"/>
</dbReference>
<proteinExistence type="predicted"/>
<dbReference type="SUPFAM" id="SSF50998">
    <property type="entry name" value="Quinoprotein alcohol dehydrogenase-like"/>
    <property type="match status" value="1"/>
</dbReference>
<dbReference type="InterPro" id="IPR011047">
    <property type="entry name" value="Quinoprotein_ADH-like_sf"/>
</dbReference>
<name>A0A160NWC7_STRLU</name>
<keyword evidence="3" id="KW-1185">Reference proteome</keyword>
<dbReference type="GO" id="GO:0004674">
    <property type="term" value="F:protein serine/threonine kinase activity"/>
    <property type="evidence" value="ECO:0007669"/>
    <property type="project" value="UniProtKB-KW"/>
</dbReference>
<accession>A0A160NWC7</accession>
<dbReference type="AlphaFoldDB" id="A0A160NWC7"/>
<evidence type="ECO:0000259" key="1">
    <source>
        <dbReference type="Pfam" id="PF13360"/>
    </source>
</evidence>
<dbReference type="Gene3D" id="2.130.10.10">
    <property type="entry name" value="YVTN repeat-like/Quinoprotein amine dehydrogenase"/>
    <property type="match status" value="1"/>
</dbReference>
<dbReference type="Proteomes" id="UP000217676">
    <property type="component" value="Chromosome"/>
</dbReference>
<gene>
    <name evidence="2" type="ORF">SLA_1435</name>
</gene>
<evidence type="ECO:0000313" key="2">
    <source>
        <dbReference type="EMBL" id="BAU82374.1"/>
    </source>
</evidence>